<evidence type="ECO:0000313" key="2">
    <source>
        <dbReference type="EMBL" id="TGZ68926.1"/>
    </source>
</evidence>
<feature type="compositionally biased region" description="Low complexity" evidence="1">
    <location>
        <begin position="145"/>
        <end position="164"/>
    </location>
</feature>
<evidence type="ECO:0000256" key="1">
    <source>
        <dbReference type="SAM" id="MobiDB-lite"/>
    </source>
</evidence>
<keyword evidence="3" id="KW-1185">Reference proteome</keyword>
<feature type="compositionally biased region" description="Polar residues" evidence="1">
    <location>
        <begin position="165"/>
        <end position="192"/>
    </location>
</feature>
<accession>A0A4S2LZ28</accession>
<reference evidence="2 3" key="1">
    <citation type="journal article" date="2019" name="BMC Genomics">
        <title>New insights from Opisthorchis felineus genome: update on genomics of the epidemiologically important liver flukes.</title>
        <authorList>
            <person name="Ershov N.I."/>
            <person name="Mordvinov V.A."/>
            <person name="Prokhortchouk E.B."/>
            <person name="Pakharukova M.Y."/>
            <person name="Gunbin K.V."/>
            <person name="Ustyantsev K."/>
            <person name="Genaev M.A."/>
            <person name="Blinov A.G."/>
            <person name="Mazur A."/>
            <person name="Boulygina E."/>
            <person name="Tsygankova S."/>
            <person name="Khrameeva E."/>
            <person name="Chekanov N."/>
            <person name="Fan G."/>
            <person name="Xiao A."/>
            <person name="Zhang H."/>
            <person name="Xu X."/>
            <person name="Yang H."/>
            <person name="Solovyev V."/>
            <person name="Lee S.M."/>
            <person name="Liu X."/>
            <person name="Afonnikov D.A."/>
            <person name="Skryabin K.G."/>
        </authorList>
    </citation>
    <scope>NUCLEOTIDE SEQUENCE [LARGE SCALE GENOMIC DNA]</scope>
    <source>
        <strain evidence="2">AK-0245</strain>
        <tissue evidence="2">Whole organism</tissue>
    </source>
</reference>
<feature type="compositionally biased region" description="Low complexity" evidence="1">
    <location>
        <begin position="193"/>
        <end position="204"/>
    </location>
</feature>
<sequence length="366" mass="39267">MSETPETQSIEERYEALQALCRQLMMVNETLKSELARLSSVYQKAFSERSLLLDELVEHHSSCSAALKNDYSLGTSHQKRHSNATNEPPLPKKLRGLQSPAAEVKPPPPSSPQTRRPPDSVAPPHGIVECVSNLWSEQDPEDEFSPSSSETPLPSHSSGSHGLSMQSGATAYGTTPASRWQSADSSKSPPTISLSMESSPSMSLFTTAQQQRPAKQPSLLTSSVVSSGTGVSYIHSGPRSSLAGFQNVKNFPVVSRSVSIIQTSNVSRPVVPVSVVLSPTSPALLNTQTAIRGARTVQSPQTTATLRFTGPPSGQRIVIQPPSGNARSLLVQSSENVLRTPDNFLDCIFLRLHLHGTVISNASLTL</sequence>
<dbReference type="AlphaFoldDB" id="A0A4S2LZ28"/>
<dbReference type="Proteomes" id="UP000308267">
    <property type="component" value="Unassembled WGS sequence"/>
</dbReference>
<dbReference type="OrthoDB" id="6262341at2759"/>
<organism evidence="2 3">
    <name type="scientific">Opisthorchis felineus</name>
    <dbReference type="NCBI Taxonomy" id="147828"/>
    <lineage>
        <taxon>Eukaryota</taxon>
        <taxon>Metazoa</taxon>
        <taxon>Spiralia</taxon>
        <taxon>Lophotrochozoa</taxon>
        <taxon>Platyhelminthes</taxon>
        <taxon>Trematoda</taxon>
        <taxon>Digenea</taxon>
        <taxon>Opisthorchiida</taxon>
        <taxon>Opisthorchiata</taxon>
        <taxon>Opisthorchiidae</taxon>
        <taxon>Opisthorchis</taxon>
    </lineage>
</organism>
<feature type="region of interest" description="Disordered" evidence="1">
    <location>
        <begin position="74"/>
        <end position="220"/>
    </location>
</feature>
<evidence type="ECO:0000313" key="3">
    <source>
        <dbReference type="Proteomes" id="UP000308267"/>
    </source>
</evidence>
<comment type="caution">
    <text evidence="2">The sequence shown here is derived from an EMBL/GenBank/DDBJ whole genome shotgun (WGS) entry which is preliminary data.</text>
</comment>
<gene>
    <name evidence="2" type="ORF">CRM22_004009</name>
</gene>
<name>A0A4S2LZ28_OPIFE</name>
<proteinExistence type="predicted"/>
<protein>
    <submittedName>
        <fullName evidence="2">Uncharacterized protein</fullName>
    </submittedName>
</protein>
<dbReference type="EMBL" id="SJOL01006310">
    <property type="protein sequence ID" value="TGZ68926.1"/>
    <property type="molecule type" value="Genomic_DNA"/>
</dbReference>